<evidence type="ECO:0008006" key="4">
    <source>
        <dbReference type="Google" id="ProtNLM"/>
    </source>
</evidence>
<gene>
    <name evidence="2" type="ORF">G7Z17_g4365</name>
</gene>
<accession>A0A9P5LJ12</accession>
<evidence type="ECO:0000313" key="3">
    <source>
        <dbReference type="Proteomes" id="UP000722485"/>
    </source>
</evidence>
<dbReference type="PANTHER" id="PTHR38166">
    <property type="entry name" value="C2H2-TYPE DOMAIN-CONTAINING PROTEIN-RELATED"/>
    <property type="match status" value="1"/>
</dbReference>
<protein>
    <recommendedName>
        <fullName evidence="4">C2H2-type domain-containing protein</fullName>
    </recommendedName>
</protein>
<feature type="region of interest" description="Disordered" evidence="1">
    <location>
        <begin position="1"/>
        <end position="51"/>
    </location>
</feature>
<feature type="region of interest" description="Disordered" evidence="1">
    <location>
        <begin position="277"/>
        <end position="333"/>
    </location>
</feature>
<reference evidence="2" key="1">
    <citation type="submission" date="2020-03" db="EMBL/GenBank/DDBJ databases">
        <title>Draft Genome Sequence of Cylindrodendrum hubeiense.</title>
        <authorList>
            <person name="Buettner E."/>
            <person name="Kellner H."/>
        </authorList>
    </citation>
    <scope>NUCLEOTIDE SEQUENCE</scope>
    <source>
        <strain evidence="2">IHI 201604</strain>
    </source>
</reference>
<comment type="caution">
    <text evidence="2">The sequence shown here is derived from an EMBL/GenBank/DDBJ whole genome shotgun (WGS) entry which is preliminary data.</text>
</comment>
<organism evidence="2 3">
    <name type="scientific">Cylindrodendrum hubeiense</name>
    <dbReference type="NCBI Taxonomy" id="595255"/>
    <lineage>
        <taxon>Eukaryota</taxon>
        <taxon>Fungi</taxon>
        <taxon>Dikarya</taxon>
        <taxon>Ascomycota</taxon>
        <taxon>Pezizomycotina</taxon>
        <taxon>Sordariomycetes</taxon>
        <taxon>Hypocreomycetidae</taxon>
        <taxon>Hypocreales</taxon>
        <taxon>Nectriaceae</taxon>
        <taxon>Cylindrodendrum</taxon>
    </lineage>
</organism>
<name>A0A9P5LJ12_9HYPO</name>
<evidence type="ECO:0000256" key="1">
    <source>
        <dbReference type="SAM" id="MobiDB-lite"/>
    </source>
</evidence>
<keyword evidence="3" id="KW-1185">Reference proteome</keyword>
<dbReference type="AlphaFoldDB" id="A0A9P5LJ12"/>
<dbReference type="Proteomes" id="UP000722485">
    <property type="component" value="Unassembled WGS sequence"/>
</dbReference>
<feature type="compositionally biased region" description="Low complexity" evidence="1">
    <location>
        <begin position="11"/>
        <end position="20"/>
    </location>
</feature>
<dbReference type="EMBL" id="JAANBB010000061">
    <property type="protein sequence ID" value="KAF7552409.1"/>
    <property type="molecule type" value="Genomic_DNA"/>
</dbReference>
<feature type="compositionally biased region" description="Polar residues" evidence="1">
    <location>
        <begin position="304"/>
        <end position="316"/>
    </location>
</feature>
<evidence type="ECO:0000313" key="2">
    <source>
        <dbReference type="EMBL" id="KAF7552409.1"/>
    </source>
</evidence>
<feature type="region of interest" description="Disordered" evidence="1">
    <location>
        <begin position="163"/>
        <end position="190"/>
    </location>
</feature>
<dbReference type="PANTHER" id="PTHR38166:SF1">
    <property type="entry name" value="C2H2-TYPE DOMAIN-CONTAINING PROTEIN"/>
    <property type="match status" value="1"/>
</dbReference>
<sequence length="655" mass="72143">MDTETPADIDSSANAAAPKKPSIRILDEGGPATREEDLSDGPLLLHIGDDIGGHGRDQMDLDPVFRDSSQLEASRESVPLPMTLRLSTASPLDTISQSELSSGKLFSVTTEGPTLADVCQFLAEFEARRIRSALDPFPWNYEFSWENSWLSFNGEQFHVTRETGTSSFEGSPNSEIASTAHPVSHGGSETRLPSDVMSHHILYGVGASTKSSEVGQDLERAFAAFSTSSAGPSSSSILGVASDTQGHDHTQAAIAQERTIDQMVKLIHDYYLRSYAPQRKGNNKSNQNVPYPSHKSDRSAKGRNGQTKGASGSPDNDGSGEGDDEYSHNRGQGSSRTAFFWSEARLACPFIKWKPRRYDKTCLKKFTTISLVKDHLNKVHYVPHCPKCYSIFGEGNSSVHACPAENTASVDPPAGFITDAKLEKIKKRVNKSNSPEQQWQYIYEELFPNEPLCLDPTLHHTITDKMVDTEYCIRDLLAQRNESAQKCLHELIGDSKNRGENPAQTWTLVLERLLPLFIEHASDGESHRHSDVPEDLPHDDDEAVETAYSNEKLDPNLVGAIVSQDTNNYSMQQAPDPTEDVQMFPLLGFNEHFGLTSQEFGNPLNMEGIEEGDASNTEIGDLGCTMPETGNWDTPGSYLELLSTAEVPSFLWAEE</sequence>
<dbReference type="OrthoDB" id="3521097at2759"/>
<feature type="compositionally biased region" description="Polar residues" evidence="1">
    <location>
        <begin position="163"/>
        <end position="177"/>
    </location>
</feature>
<proteinExistence type="predicted"/>